<dbReference type="PANTHER" id="PTHR43557">
    <property type="entry name" value="APOPTOSIS-INDUCING FACTOR 1"/>
    <property type="match status" value="1"/>
</dbReference>
<keyword evidence="2" id="KW-0285">Flavoprotein</keyword>
<dbReference type="InterPro" id="IPR050446">
    <property type="entry name" value="FAD-oxidoreductase/Apoptosis"/>
</dbReference>
<evidence type="ECO:0000256" key="4">
    <source>
        <dbReference type="ARBA" id="ARBA00023002"/>
    </source>
</evidence>
<keyword evidence="3" id="KW-0274">FAD</keyword>
<dbReference type="PRINTS" id="PR00411">
    <property type="entry name" value="PNDRDTASEI"/>
</dbReference>
<dbReference type="InterPro" id="IPR016156">
    <property type="entry name" value="FAD/NAD-linked_Rdtase_dimer_sf"/>
</dbReference>
<dbReference type="PATRIC" id="fig|442562.3.peg.36"/>
<dbReference type="Pfam" id="PF14759">
    <property type="entry name" value="Reductase_C"/>
    <property type="match status" value="1"/>
</dbReference>
<dbReference type="Proteomes" id="UP000019666">
    <property type="component" value="Unassembled WGS sequence"/>
</dbReference>
<protein>
    <submittedName>
        <fullName evidence="7">Ferredoxin reductase</fullName>
    </submittedName>
</protein>
<dbReference type="InterPro" id="IPR028202">
    <property type="entry name" value="Reductase_C"/>
</dbReference>
<dbReference type="GO" id="GO:0005737">
    <property type="term" value="C:cytoplasm"/>
    <property type="evidence" value="ECO:0007669"/>
    <property type="project" value="TreeGrafter"/>
</dbReference>
<dbReference type="GO" id="GO:0016651">
    <property type="term" value="F:oxidoreductase activity, acting on NAD(P)H"/>
    <property type="evidence" value="ECO:0007669"/>
    <property type="project" value="TreeGrafter"/>
</dbReference>
<dbReference type="AlphaFoldDB" id="A0A017HW26"/>
<comment type="cofactor">
    <cofactor evidence="1">
        <name>FAD</name>
        <dbReference type="ChEBI" id="CHEBI:57692"/>
    </cofactor>
</comment>
<evidence type="ECO:0000313" key="8">
    <source>
        <dbReference type="Proteomes" id="UP000019666"/>
    </source>
</evidence>
<feature type="domain" description="FAD/NAD(P)-binding" evidence="5">
    <location>
        <begin position="13"/>
        <end position="310"/>
    </location>
</feature>
<dbReference type="SUPFAM" id="SSF51905">
    <property type="entry name" value="FAD/NAD(P)-binding domain"/>
    <property type="match status" value="1"/>
</dbReference>
<dbReference type="SUPFAM" id="SSF55424">
    <property type="entry name" value="FAD/NAD-linked reductases, dimerisation (C-terminal) domain"/>
    <property type="match status" value="1"/>
</dbReference>
<evidence type="ECO:0000256" key="3">
    <source>
        <dbReference type="ARBA" id="ARBA00022827"/>
    </source>
</evidence>
<evidence type="ECO:0000313" key="7">
    <source>
        <dbReference type="EMBL" id="EYD78378.1"/>
    </source>
</evidence>
<dbReference type="Gene3D" id="3.50.50.60">
    <property type="entry name" value="FAD/NAD(P)-binding domain"/>
    <property type="match status" value="2"/>
</dbReference>
<evidence type="ECO:0000259" key="5">
    <source>
        <dbReference type="Pfam" id="PF07992"/>
    </source>
</evidence>
<evidence type="ECO:0000259" key="6">
    <source>
        <dbReference type="Pfam" id="PF14759"/>
    </source>
</evidence>
<dbReference type="PRINTS" id="PR00368">
    <property type="entry name" value="FADPNR"/>
</dbReference>
<comment type="caution">
    <text evidence="7">The sequence shown here is derived from an EMBL/GenBank/DDBJ whole genome shotgun (WGS) entry which is preliminary data.</text>
</comment>
<reference evidence="7 8" key="1">
    <citation type="submission" date="2013-02" db="EMBL/GenBank/DDBJ databases">
        <authorList>
            <person name="Fiebig A."/>
            <person name="Goeker M."/>
            <person name="Klenk H.-P.P."/>
        </authorList>
    </citation>
    <scope>NUCLEOTIDE SEQUENCE [LARGE SCALE GENOMIC DNA]</scope>
    <source>
        <strain evidence="7 8">DSM 19309</strain>
    </source>
</reference>
<evidence type="ECO:0000256" key="1">
    <source>
        <dbReference type="ARBA" id="ARBA00001974"/>
    </source>
</evidence>
<keyword evidence="8" id="KW-1185">Reference proteome</keyword>
<name>A0A017HW26_9RHOB</name>
<dbReference type="Gene3D" id="3.30.390.30">
    <property type="match status" value="1"/>
</dbReference>
<proteinExistence type="predicted"/>
<accession>A0A017HW26</accession>
<dbReference type="InterPro" id="IPR023753">
    <property type="entry name" value="FAD/NAD-binding_dom"/>
</dbReference>
<sequence>MPAVKREGLRMTHVVVVGAGQAGCALVARLRADGFQGQVTLIGAEPHPPYQRPPLSKDYLLGELERERLYLRPEAFYAEHEIDLRLGSEVAAIDTGRQVVILETGAEVPYDELVLTTGSSPRRLPAAIGGDLQGVLTMRDIRDADALAPSLVEGKRVLVVGGGYIGLEAAAVCAKRGLKVTLIEMAPRILQRVAAPETSDYFRRLHLEQGVDIREGVGLERLIGEDGRVVAAKLSTGEELPFDLVLVGVGIVPNTKLAESAGIEVENGIRTDELGRTSAPNVWAAGDCASLPHGEGRIRLESVGNAIDQAETVARNIMGAEAPYVPQPWFWSDQYDTKLQIAGLNTGYDRVFVRQIGEALSHWYYRGERLVAVDAMNDSRAYMIGKRLIEAGKSPKPEVVTDPATDLKALLKA</sequence>
<dbReference type="InterPro" id="IPR036188">
    <property type="entry name" value="FAD/NAD-bd_sf"/>
</dbReference>
<dbReference type="HOGENOM" id="CLU_003291_4_0_5"/>
<dbReference type="EMBL" id="AOSK01000002">
    <property type="protein sequence ID" value="EYD78378.1"/>
    <property type="molecule type" value="Genomic_DNA"/>
</dbReference>
<gene>
    <name evidence="7" type="ORF">Rumeso_00035</name>
</gene>
<dbReference type="Pfam" id="PF07992">
    <property type="entry name" value="Pyr_redox_2"/>
    <property type="match status" value="1"/>
</dbReference>
<feature type="domain" description="Reductase C-terminal" evidence="6">
    <location>
        <begin position="329"/>
        <end position="411"/>
    </location>
</feature>
<organism evidence="7 8">
    <name type="scientific">Rubellimicrobium mesophilum DSM 19309</name>
    <dbReference type="NCBI Taxonomy" id="442562"/>
    <lineage>
        <taxon>Bacteria</taxon>
        <taxon>Pseudomonadati</taxon>
        <taxon>Pseudomonadota</taxon>
        <taxon>Alphaproteobacteria</taxon>
        <taxon>Rhodobacterales</taxon>
        <taxon>Roseobacteraceae</taxon>
        <taxon>Rubellimicrobium</taxon>
    </lineage>
</organism>
<dbReference type="PANTHER" id="PTHR43557:SF2">
    <property type="entry name" value="RIESKE DOMAIN-CONTAINING PROTEIN-RELATED"/>
    <property type="match status" value="1"/>
</dbReference>
<keyword evidence="4" id="KW-0560">Oxidoreductase</keyword>
<dbReference type="STRING" id="442562.Rumeso_00035"/>
<evidence type="ECO:0000256" key="2">
    <source>
        <dbReference type="ARBA" id="ARBA00022630"/>
    </source>
</evidence>